<evidence type="ECO:0000256" key="1">
    <source>
        <dbReference type="ARBA" id="ARBA00004196"/>
    </source>
</evidence>
<keyword evidence="4" id="KW-1185">Reference proteome</keyword>
<dbReference type="EMBL" id="JASJEU010000006">
    <property type="protein sequence ID" value="MDJ1649818.1"/>
    <property type="molecule type" value="Genomic_DNA"/>
</dbReference>
<evidence type="ECO:0000256" key="2">
    <source>
        <dbReference type="SAM" id="SignalP"/>
    </source>
</evidence>
<keyword evidence="2" id="KW-0732">Signal</keyword>
<dbReference type="InterPro" id="IPR042229">
    <property type="entry name" value="Listeria/Bacterioides_rpt_sf"/>
</dbReference>
<proteinExistence type="predicted"/>
<feature type="signal peptide" evidence="2">
    <location>
        <begin position="1"/>
        <end position="34"/>
    </location>
</feature>
<evidence type="ECO:0000313" key="4">
    <source>
        <dbReference type="Proteomes" id="UP001232750"/>
    </source>
</evidence>
<reference evidence="3 4" key="1">
    <citation type="submission" date="2023-05" db="EMBL/GenBank/DDBJ databases">
        <title>Gordonibacter KGMB12511T sp. nov., isolated from faeces of healthy Korean.</title>
        <authorList>
            <person name="Kim H.S."/>
            <person name="Kim J.-S."/>
            <person name="Suh M.K."/>
            <person name="Eom M.K."/>
            <person name="Do H.E."/>
            <person name="Lee J.-S."/>
        </authorList>
    </citation>
    <scope>NUCLEOTIDE SEQUENCE [LARGE SCALE GENOMIC DNA]</scope>
    <source>
        <strain evidence="3 4">KGMB12511</strain>
    </source>
</reference>
<dbReference type="Proteomes" id="UP001232750">
    <property type="component" value="Unassembled WGS sequence"/>
</dbReference>
<dbReference type="RefSeq" id="WP_283831161.1">
    <property type="nucleotide sequence ID" value="NZ_JASJEU010000006.1"/>
</dbReference>
<sequence length="285" mass="29967">MPRWLHIYNVRARALILTASALVVALVLPASALAANDTQLGLRVTDSSQFQGATDPSTGQPGGIQLGIRVTDSAHPVPLTVQVTYDANGGSDVPSETVRYNQQATEPANPERDGYRFVGWFTQPSGGVRYDFSTPVKQDLELYAQWTMTIAFAVPTAATVTVDATGTVTGDNVSFVSSTVAPLKVSAVMSEQLEGAAALFPEQAVRVGVKTVLTPLAGAGAEVQVPLTSADGVAANFLIPQRQGVRQGEFAVKFALLLPPDAHLAYLPSEVEVAKLTYTIGLASS</sequence>
<protein>
    <submittedName>
        <fullName evidence="3">InlB B-repeat-containing protein</fullName>
    </submittedName>
</protein>
<dbReference type="InterPro" id="IPR013378">
    <property type="entry name" value="InlB-like_B-rpt"/>
</dbReference>
<comment type="subcellular location">
    <subcellularLocation>
        <location evidence="1">Cell envelope</location>
    </subcellularLocation>
</comment>
<comment type="caution">
    <text evidence="3">The sequence shown here is derived from an EMBL/GenBank/DDBJ whole genome shotgun (WGS) entry which is preliminary data.</text>
</comment>
<feature type="chain" id="PRO_5046312812" evidence="2">
    <location>
        <begin position="35"/>
        <end position="285"/>
    </location>
</feature>
<accession>A0ABT7DMM9</accession>
<dbReference type="Pfam" id="PF09479">
    <property type="entry name" value="Flg_new"/>
    <property type="match status" value="1"/>
</dbReference>
<gene>
    <name evidence="3" type="ORF">QNJ86_03300</name>
</gene>
<organism evidence="3 4">
    <name type="scientific">Gordonibacter faecis</name>
    <dbReference type="NCBI Taxonomy" id="3047475"/>
    <lineage>
        <taxon>Bacteria</taxon>
        <taxon>Bacillati</taxon>
        <taxon>Actinomycetota</taxon>
        <taxon>Coriobacteriia</taxon>
        <taxon>Eggerthellales</taxon>
        <taxon>Eggerthellaceae</taxon>
        <taxon>Gordonibacter</taxon>
    </lineage>
</organism>
<dbReference type="Gene3D" id="2.60.40.4270">
    <property type="entry name" value="Listeria-Bacteroides repeat domain"/>
    <property type="match status" value="1"/>
</dbReference>
<evidence type="ECO:0000313" key="3">
    <source>
        <dbReference type="EMBL" id="MDJ1649818.1"/>
    </source>
</evidence>
<dbReference type="NCBIfam" id="TIGR02543">
    <property type="entry name" value="List_Bact_rpt"/>
    <property type="match status" value="1"/>
</dbReference>
<name>A0ABT7DMM9_9ACTN</name>